<reference evidence="7" key="2">
    <citation type="submission" date="2019-10" db="EMBL/GenBank/DDBJ databases">
        <title>A de novo genome assembly of a pear dwarfing rootstock.</title>
        <authorList>
            <person name="Wang F."/>
            <person name="Wang J."/>
            <person name="Li S."/>
            <person name="Zhang Y."/>
            <person name="Fang M."/>
            <person name="Ma L."/>
            <person name="Zhao Y."/>
            <person name="Jiang S."/>
        </authorList>
    </citation>
    <scope>NUCLEOTIDE SEQUENCE [LARGE SCALE GENOMIC DNA]</scope>
</reference>
<evidence type="ECO:0000256" key="1">
    <source>
        <dbReference type="ARBA" id="ARBA00004656"/>
    </source>
</evidence>
<evidence type="ECO:0000256" key="3">
    <source>
        <dbReference type="ARBA" id="ARBA00023136"/>
    </source>
</evidence>
<dbReference type="Proteomes" id="UP000327157">
    <property type="component" value="Chromosome 1"/>
</dbReference>
<reference evidence="6 7" key="3">
    <citation type="submission" date="2019-11" db="EMBL/GenBank/DDBJ databases">
        <title>A de novo genome assembly of a pear dwarfing rootstock.</title>
        <authorList>
            <person name="Wang F."/>
            <person name="Wang J."/>
            <person name="Li S."/>
            <person name="Zhang Y."/>
            <person name="Fang M."/>
            <person name="Ma L."/>
            <person name="Zhao Y."/>
            <person name="Jiang S."/>
        </authorList>
    </citation>
    <scope>NUCLEOTIDE SEQUENCE [LARGE SCALE GENOMIC DNA]</scope>
    <source>
        <strain evidence="6">S2</strain>
        <tissue evidence="6">Leaf</tissue>
    </source>
</reference>
<sequence>MHEFSTADGFMEITEGLGEMISYVANEPSVGLFYIQQHVQNAAPNLVSLRSNVVEKSRQTALHTEDSEDSIATVRSMKECGVPIADEMIKDIKKSLALMSTKKPKRGVIHKQTSGFQMGRTSSWKPTSWVRNPSDAQQDTESGYFSNVIKSARQKASGFKWPQRDPEELTQTSYSNPSLSVASASTSSSMLPEVEAEELPLSSPVADEPQEEQADESLSTPHLLPMAENYDEFKADKENKLKEWLEGAGNLDNCRGTSDAARF</sequence>
<reference evidence="6 7" key="1">
    <citation type="submission" date="2019-09" db="EMBL/GenBank/DDBJ databases">
        <authorList>
            <person name="Ou C."/>
        </authorList>
    </citation>
    <scope>NUCLEOTIDE SEQUENCE [LARGE SCALE GENOMIC DNA]</scope>
    <source>
        <strain evidence="6">S2</strain>
        <tissue evidence="6">Leaf</tissue>
    </source>
</reference>
<feature type="region of interest" description="Disordered" evidence="5">
    <location>
        <begin position="117"/>
        <end position="142"/>
    </location>
</feature>
<comment type="similarity">
    <text evidence="2">Belongs to the BORCS8 family.</text>
</comment>
<proteinExistence type="inferred from homology"/>
<comment type="subcellular location">
    <subcellularLocation>
        <location evidence="1">Lysosome membrane</location>
    </subcellularLocation>
</comment>
<comment type="caution">
    <text evidence="6">The sequence shown here is derived from an EMBL/GenBank/DDBJ whole genome shotgun (WGS) entry which is preliminary data.</text>
</comment>
<gene>
    <name evidence="6" type="ORF">D8674_000928</name>
</gene>
<keyword evidence="7" id="KW-1185">Reference proteome</keyword>
<feature type="region of interest" description="Disordered" evidence="5">
    <location>
        <begin position="156"/>
        <end position="231"/>
    </location>
</feature>
<protein>
    <submittedName>
        <fullName evidence="6">Uncharacterized protein</fullName>
    </submittedName>
</protein>
<dbReference type="GO" id="GO:0005765">
    <property type="term" value="C:lysosomal membrane"/>
    <property type="evidence" value="ECO:0007669"/>
    <property type="project" value="UniProtKB-SubCell"/>
</dbReference>
<dbReference type="AlphaFoldDB" id="A0A5N5F4K9"/>
<feature type="compositionally biased region" description="Low complexity" evidence="5">
    <location>
        <begin position="173"/>
        <end position="189"/>
    </location>
</feature>
<keyword evidence="3" id="KW-0472">Membrane</keyword>
<accession>A0A5N5F4K9</accession>
<evidence type="ECO:0000313" key="7">
    <source>
        <dbReference type="Proteomes" id="UP000327157"/>
    </source>
</evidence>
<dbReference type="PANTHER" id="PTHR21146">
    <property type="entry name" value="MEF2B PROTEIN"/>
    <property type="match status" value="1"/>
</dbReference>
<evidence type="ECO:0000313" key="6">
    <source>
        <dbReference type="EMBL" id="KAB2598008.1"/>
    </source>
</evidence>
<organism evidence="6 7">
    <name type="scientific">Pyrus ussuriensis x Pyrus communis</name>
    <dbReference type="NCBI Taxonomy" id="2448454"/>
    <lineage>
        <taxon>Eukaryota</taxon>
        <taxon>Viridiplantae</taxon>
        <taxon>Streptophyta</taxon>
        <taxon>Embryophyta</taxon>
        <taxon>Tracheophyta</taxon>
        <taxon>Spermatophyta</taxon>
        <taxon>Magnoliopsida</taxon>
        <taxon>eudicotyledons</taxon>
        <taxon>Gunneridae</taxon>
        <taxon>Pentapetalae</taxon>
        <taxon>rosids</taxon>
        <taxon>fabids</taxon>
        <taxon>Rosales</taxon>
        <taxon>Rosaceae</taxon>
        <taxon>Amygdaloideae</taxon>
        <taxon>Maleae</taxon>
        <taxon>Pyrus</taxon>
    </lineage>
</organism>
<evidence type="ECO:0000256" key="4">
    <source>
        <dbReference type="ARBA" id="ARBA00023228"/>
    </source>
</evidence>
<dbReference type="InterPro" id="IPR019320">
    <property type="entry name" value="BORCS8"/>
</dbReference>
<keyword evidence="4" id="KW-0458">Lysosome</keyword>
<dbReference type="EMBL" id="SMOL01000768">
    <property type="protein sequence ID" value="KAB2598008.1"/>
    <property type="molecule type" value="Genomic_DNA"/>
</dbReference>
<dbReference type="PANTHER" id="PTHR21146:SF0">
    <property type="entry name" value="BLOC-1-RELATED COMPLEX SUBUNIT 8"/>
    <property type="match status" value="1"/>
</dbReference>
<dbReference type="OrthoDB" id="19830at2759"/>
<dbReference type="Pfam" id="PF10167">
    <property type="entry name" value="BORCS8"/>
    <property type="match status" value="1"/>
</dbReference>
<name>A0A5N5F4K9_9ROSA</name>
<evidence type="ECO:0000256" key="2">
    <source>
        <dbReference type="ARBA" id="ARBA00010463"/>
    </source>
</evidence>
<evidence type="ECO:0000256" key="5">
    <source>
        <dbReference type="SAM" id="MobiDB-lite"/>
    </source>
</evidence>